<organism evidence="2 3">
    <name type="scientific">Colletotrichum spinosum</name>
    <dbReference type="NCBI Taxonomy" id="1347390"/>
    <lineage>
        <taxon>Eukaryota</taxon>
        <taxon>Fungi</taxon>
        <taxon>Dikarya</taxon>
        <taxon>Ascomycota</taxon>
        <taxon>Pezizomycotina</taxon>
        <taxon>Sordariomycetes</taxon>
        <taxon>Hypocreomycetidae</taxon>
        <taxon>Glomerellales</taxon>
        <taxon>Glomerellaceae</taxon>
        <taxon>Colletotrichum</taxon>
        <taxon>Colletotrichum orbiculare species complex</taxon>
    </lineage>
</organism>
<comment type="caution">
    <text evidence="2">The sequence shown here is derived from an EMBL/GenBank/DDBJ whole genome shotgun (WGS) entry which is preliminary data.</text>
</comment>
<evidence type="ECO:0000256" key="1">
    <source>
        <dbReference type="SAM" id="SignalP"/>
    </source>
</evidence>
<dbReference type="EMBL" id="QAPG01001767">
    <property type="protein sequence ID" value="TDZ27907.1"/>
    <property type="molecule type" value="Genomic_DNA"/>
</dbReference>
<accession>A0A4R8PQM8</accession>
<feature type="signal peptide" evidence="1">
    <location>
        <begin position="1"/>
        <end position="17"/>
    </location>
</feature>
<evidence type="ECO:0000313" key="2">
    <source>
        <dbReference type="EMBL" id="TDZ27907.1"/>
    </source>
</evidence>
<keyword evidence="1" id="KW-0732">Signal</keyword>
<dbReference type="AlphaFoldDB" id="A0A4R8PQM8"/>
<name>A0A4R8PQM8_9PEZI</name>
<reference evidence="2 3" key="1">
    <citation type="submission" date="2018-11" db="EMBL/GenBank/DDBJ databases">
        <title>Genome sequence and assembly of Colletotrichum spinosum.</title>
        <authorList>
            <person name="Gan P."/>
            <person name="Shirasu K."/>
        </authorList>
    </citation>
    <scope>NUCLEOTIDE SEQUENCE [LARGE SCALE GENOMIC DNA]</scope>
    <source>
        <strain evidence="2 3">CBS 515.97</strain>
    </source>
</reference>
<gene>
    <name evidence="2" type="ORF">C8035_v008731</name>
</gene>
<feature type="chain" id="PRO_5020728618" evidence="1">
    <location>
        <begin position="18"/>
        <end position="105"/>
    </location>
</feature>
<keyword evidence="3" id="KW-1185">Reference proteome</keyword>
<evidence type="ECO:0000313" key="3">
    <source>
        <dbReference type="Proteomes" id="UP000295083"/>
    </source>
</evidence>
<sequence length="105" mass="10990">MKSSILSTTLFLTAASAVELICWGAGVPSPISKGDIEWAIKNRATDLGIPGATKFTYTWKTCIDPENSPKSVAVINTPRITKEGSVSLANGEVECSTSGPPDSTC</sequence>
<protein>
    <submittedName>
        <fullName evidence="2">Uncharacterized protein</fullName>
    </submittedName>
</protein>
<dbReference type="Proteomes" id="UP000295083">
    <property type="component" value="Unassembled WGS sequence"/>
</dbReference>
<proteinExistence type="predicted"/>